<evidence type="ECO:0000313" key="7">
    <source>
        <dbReference type="Proteomes" id="UP000807115"/>
    </source>
</evidence>
<evidence type="ECO:0000256" key="1">
    <source>
        <dbReference type="ARBA" id="ARBA00022729"/>
    </source>
</evidence>
<dbReference type="InterPro" id="IPR052421">
    <property type="entry name" value="PCW_Enzyme_Inhibitor"/>
</dbReference>
<reference evidence="6" key="2">
    <citation type="submission" date="2020-10" db="EMBL/GenBank/DDBJ databases">
        <authorList>
            <person name="Cooper E.A."/>
            <person name="Brenton Z.W."/>
            <person name="Flinn B.S."/>
            <person name="Jenkins J."/>
            <person name="Shu S."/>
            <person name="Flowers D."/>
            <person name="Luo F."/>
            <person name="Wang Y."/>
            <person name="Xia P."/>
            <person name="Barry K."/>
            <person name="Daum C."/>
            <person name="Lipzen A."/>
            <person name="Yoshinaga Y."/>
            <person name="Schmutz J."/>
            <person name="Saski C."/>
            <person name="Vermerris W."/>
            <person name="Kresovich S."/>
        </authorList>
    </citation>
    <scope>NUCLEOTIDE SEQUENCE</scope>
</reference>
<dbReference type="EMBL" id="CM027682">
    <property type="protein sequence ID" value="KAG0537524.1"/>
    <property type="molecule type" value="Genomic_DNA"/>
</dbReference>
<dbReference type="GO" id="GO:0004857">
    <property type="term" value="F:enzyme inhibitor activity"/>
    <property type="evidence" value="ECO:0007669"/>
    <property type="project" value="InterPro"/>
</dbReference>
<dbReference type="Gene3D" id="1.20.140.40">
    <property type="entry name" value="Invertase/pectin methylesterase inhibitor family protein"/>
    <property type="match status" value="1"/>
</dbReference>
<dbReference type="PANTHER" id="PTHR36710">
    <property type="entry name" value="PECTINESTERASE INHIBITOR-LIKE"/>
    <property type="match status" value="1"/>
</dbReference>
<dbReference type="SMART" id="SM00856">
    <property type="entry name" value="PMEI"/>
    <property type="match status" value="1"/>
</dbReference>
<organism evidence="6 7">
    <name type="scientific">Sorghum bicolor</name>
    <name type="common">Sorghum</name>
    <name type="synonym">Sorghum vulgare</name>
    <dbReference type="NCBI Taxonomy" id="4558"/>
    <lineage>
        <taxon>Eukaryota</taxon>
        <taxon>Viridiplantae</taxon>
        <taxon>Streptophyta</taxon>
        <taxon>Embryophyta</taxon>
        <taxon>Tracheophyta</taxon>
        <taxon>Spermatophyta</taxon>
        <taxon>Magnoliopsida</taxon>
        <taxon>Liliopsida</taxon>
        <taxon>Poales</taxon>
        <taxon>Poaceae</taxon>
        <taxon>PACMAD clade</taxon>
        <taxon>Panicoideae</taxon>
        <taxon>Andropogonodae</taxon>
        <taxon>Andropogoneae</taxon>
        <taxon>Sorghinae</taxon>
        <taxon>Sorghum</taxon>
    </lineage>
</organism>
<keyword evidence="4" id="KW-1133">Transmembrane helix</keyword>
<dbReference type="Pfam" id="PF04043">
    <property type="entry name" value="PMEI"/>
    <property type="match status" value="1"/>
</dbReference>
<feature type="transmembrane region" description="Helical" evidence="4">
    <location>
        <begin position="21"/>
        <end position="42"/>
    </location>
</feature>
<dbReference type="Proteomes" id="UP000807115">
    <property type="component" value="Chromosome 3"/>
</dbReference>
<sequence>MVEAANYQRTRESGPNMASEMSYAAVGVVILSVLVVVAAASADPTAAPTAAPSSSKLSLEEACKQTAGHHDLCVATLSADPSSKTADTAGLARLAIQAAQRNASETAAYLSSFYDDDSLENKTAQLQQCLEDCGERYESAVEQLSDATSAVDTGAYSECEALVVASQAEVKLCQRGCQGVPDHRNVLTARNRDVDQLCSIALTITKLVGGPPS</sequence>
<reference evidence="6" key="1">
    <citation type="journal article" date="2019" name="BMC Genomics">
        <title>A new reference genome for Sorghum bicolor reveals high levels of sequence similarity between sweet and grain genotypes: implications for the genetics of sugar metabolism.</title>
        <authorList>
            <person name="Cooper E.A."/>
            <person name="Brenton Z.W."/>
            <person name="Flinn B.S."/>
            <person name="Jenkins J."/>
            <person name="Shu S."/>
            <person name="Flowers D."/>
            <person name="Luo F."/>
            <person name="Wang Y."/>
            <person name="Xia P."/>
            <person name="Barry K."/>
            <person name="Daum C."/>
            <person name="Lipzen A."/>
            <person name="Yoshinaga Y."/>
            <person name="Schmutz J."/>
            <person name="Saski C."/>
            <person name="Vermerris W."/>
            <person name="Kresovich S."/>
        </authorList>
    </citation>
    <scope>NUCLEOTIDE SEQUENCE</scope>
</reference>
<evidence type="ECO:0000256" key="3">
    <source>
        <dbReference type="ARBA" id="ARBA00038471"/>
    </source>
</evidence>
<dbReference type="NCBIfam" id="TIGR01614">
    <property type="entry name" value="PME_inhib"/>
    <property type="match status" value="1"/>
</dbReference>
<keyword evidence="2" id="KW-1015">Disulfide bond</keyword>
<protein>
    <recommendedName>
        <fullName evidence="5">Pectinesterase inhibitor domain-containing protein</fullName>
    </recommendedName>
</protein>
<dbReference type="AlphaFoldDB" id="A0A921RBV0"/>
<dbReference type="SUPFAM" id="SSF101148">
    <property type="entry name" value="Plant invertase/pectin methylesterase inhibitor"/>
    <property type="match status" value="1"/>
</dbReference>
<dbReference type="InterPro" id="IPR006501">
    <property type="entry name" value="Pectinesterase_inhib_dom"/>
</dbReference>
<keyword evidence="1" id="KW-0732">Signal</keyword>
<gene>
    <name evidence="6" type="ORF">BDA96_03G155800</name>
</gene>
<keyword evidence="4" id="KW-0472">Membrane</keyword>
<proteinExistence type="inferred from homology"/>
<dbReference type="CDD" id="cd15801">
    <property type="entry name" value="PMEI-like_1"/>
    <property type="match status" value="1"/>
</dbReference>
<comment type="caution">
    <text evidence="6">The sequence shown here is derived from an EMBL/GenBank/DDBJ whole genome shotgun (WGS) entry which is preliminary data.</text>
</comment>
<comment type="similarity">
    <text evidence="3">Belongs to the PMEI family.</text>
</comment>
<evidence type="ECO:0000313" key="6">
    <source>
        <dbReference type="EMBL" id="KAG0537524.1"/>
    </source>
</evidence>
<evidence type="ECO:0000256" key="2">
    <source>
        <dbReference type="ARBA" id="ARBA00023157"/>
    </source>
</evidence>
<accession>A0A921RBV0</accession>
<dbReference type="FunFam" id="1.20.140.40:FF:000007">
    <property type="entry name" value="Pectinesterase inhibitor"/>
    <property type="match status" value="1"/>
</dbReference>
<evidence type="ECO:0000256" key="4">
    <source>
        <dbReference type="SAM" id="Phobius"/>
    </source>
</evidence>
<dbReference type="PANTHER" id="PTHR36710:SF18">
    <property type="entry name" value="PECTINESTERASE INHIBITOR 5-RELATED"/>
    <property type="match status" value="1"/>
</dbReference>
<evidence type="ECO:0000259" key="5">
    <source>
        <dbReference type="SMART" id="SM00856"/>
    </source>
</evidence>
<keyword evidence="4" id="KW-0812">Transmembrane</keyword>
<name>A0A921RBV0_SORBI</name>
<dbReference type="InterPro" id="IPR035513">
    <property type="entry name" value="Invertase/methylesterase_inhib"/>
</dbReference>
<feature type="domain" description="Pectinesterase inhibitor" evidence="5">
    <location>
        <begin position="54"/>
        <end position="204"/>
    </location>
</feature>